<proteinExistence type="predicted"/>
<dbReference type="Proteomes" id="UP000313359">
    <property type="component" value="Unassembled WGS sequence"/>
</dbReference>
<feature type="region of interest" description="Disordered" evidence="1">
    <location>
        <begin position="190"/>
        <end position="294"/>
    </location>
</feature>
<gene>
    <name evidence="2" type="ORF">L227DRAFT_617899</name>
</gene>
<accession>A0A5C2RQ70</accession>
<name>A0A5C2RQ70_9APHY</name>
<feature type="compositionally biased region" description="Basic and acidic residues" evidence="1">
    <location>
        <begin position="1"/>
        <end position="14"/>
    </location>
</feature>
<feature type="region of interest" description="Disordered" evidence="1">
    <location>
        <begin position="1"/>
        <end position="144"/>
    </location>
</feature>
<evidence type="ECO:0000256" key="1">
    <source>
        <dbReference type="SAM" id="MobiDB-lite"/>
    </source>
</evidence>
<feature type="compositionally biased region" description="Acidic residues" evidence="1">
    <location>
        <begin position="48"/>
        <end position="73"/>
    </location>
</feature>
<feature type="compositionally biased region" description="Low complexity" evidence="1">
    <location>
        <begin position="29"/>
        <end position="45"/>
    </location>
</feature>
<evidence type="ECO:0000313" key="3">
    <source>
        <dbReference type="Proteomes" id="UP000313359"/>
    </source>
</evidence>
<feature type="compositionally biased region" description="Acidic residues" evidence="1">
    <location>
        <begin position="254"/>
        <end position="263"/>
    </location>
</feature>
<feature type="compositionally biased region" description="Acidic residues" evidence="1">
    <location>
        <begin position="83"/>
        <end position="93"/>
    </location>
</feature>
<organism evidence="2 3">
    <name type="scientific">Lentinus tigrinus ALCF2SS1-6</name>
    <dbReference type="NCBI Taxonomy" id="1328759"/>
    <lineage>
        <taxon>Eukaryota</taxon>
        <taxon>Fungi</taxon>
        <taxon>Dikarya</taxon>
        <taxon>Basidiomycota</taxon>
        <taxon>Agaricomycotina</taxon>
        <taxon>Agaricomycetes</taxon>
        <taxon>Polyporales</taxon>
        <taxon>Polyporaceae</taxon>
        <taxon>Lentinus</taxon>
    </lineage>
</organism>
<sequence length="294" mass="33161">MQKTLRDKARDNRSIRSRNARKPPRRAGRTGTAASARAEARAQQQRNDDDEDEFENDADAGDRDDEDEDEEAGEDRHGAVIELSDDEDDEQLDIIELSDSRGNSRLSGYDPGEVIEISDEDSDRDEDREQVEKWSLGRIPRPRNLDPALMRAMAHSIRADAANGEVNWGLTEDEGEEGDLPVVRRPIRTYLGARSMRSESEQDLQDGADEEDEEDGVGLASQSGMSGGEADDDSDQPLPPRRTYQRSQSRVVVSDEEDDEDQPSDQPRPPRRRYQRSQSRMVVSDEEEDAMDVD</sequence>
<feature type="compositionally biased region" description="Acidic residues" evidence="1">
    <location>
        <begin position="201"/>
        <end position="216"/>
    </location>
</feature>
<feature type="compositionally biased region" description="Low complexity" evidence="1">
    <location>
        <begin position="241"/>
        <end position="252"/>
    </location>
</feature>
<dbReference type="EMBL" id="ML122370">
    <property type="protein sequence ID" value="RPD52356.1"/>
    <property type="molecule type" value="Genomic_DNA"/>
</dbReference>
<feature type="compositionally biased region" description="Basic residues" evidence="1">
    <location>
        <begin position="15"/>
        <end position="28"/>
    </location>
</feature>
<feature type="compositionally biased region" description="Acidic residues" evidence="1">
    <location>
        <begin position="284"/>
        <end position="294"/>
    </location>
</feature>
<protein>
    <submittedName>
        <fullName evidence="2">Uncharacterized protein</fullName>
    </submittedName>
</protein>
<reference evidence="2" key="1">
    <citation type="journal article" date="2018" name="Genome Biol. Evol.">
        <title>Genomics and development of Lentinus tigrinus, a white-rot wood-decaying mushroom with dimorphic fruiting bodies.</title>
        <authorList>
            <person name="Wu B."/>
            <person name="Xu Z."/>
            <person name="Knudson A."/>
            <person name="Carlson A."/>
            <person name="Chen N."/>
            <person name="Kovaka S."/>
            <person name="LaButti K."/>
            <person name="Lipzen A."/>
            <person name="Pennachio C."/>
            <person name="Riley R."/>
            <person name="Schakwitz W."/>
            <person name="Umezawa K."/>
            <person name="Ohm R.A."/>
            <person name="Grigoriev I.V."/>
            <person name="Nagy L.G."/>
            <person name="Gibbons J."/>
            <person name="Hibbett D."/>
        </authorList>
    </citation>
    <scope>NUCLEOTIDE SEQUENCE [LARGE SCALE GENOMIC DNA]</scope>
    <source>
        <strain evidence="2">ALCF2SS1-6</strain>
    </source>
</reference>
<keyword evidence="3" id="KW-1185">Reference proteome</keyword>
<evidence type="ECO:0000313" key="2">
    <source>
        <dbReference type="EMBL" id="RPD52356.1"/>
    </source>
</evidence>
<dbReference type="AlphaFoldDB" id="A0A5C2RQ70"/>